<name>A0A7V8VHA0_9BACT</name>
<accession>A0A7V8VHA0</accession>
<keyword evidence="7 9" id="KW-0057">Aromatic amino acid biosynthesis</keyword>
<dbReference type="HAMAP" id="MF_00135">
    <property type="entry name" value="PRAI"/>
    <property type="match status" value="1"/>
</dbReference>
<dbReference type="InterPro" id="IPR044643">
    <property type="entry name" value="TrpF_fam"/>
</dbReference>
<dbReference type="InterPro" id="IPR001240">
    <property type="entry name" value="PRAI_dom"/>
</dbReference>
<dbReference type="CDD" id="cd00405">
    <property type="entry name" value="PRAI"/>
    <property type="match status" value="1"/>
</dbReference>
<evidence type="ECO:0000256" key="4">
    <source>
        <dbReference type="ARBA" id="ARBA00022272"/>
    </source>
</evidence>
<dbReference type="PANTHER" id="PTHR42894">
    <property type="entry name" value="N-(5'-PHOSPHORIBOSYL)ANTHRANILATE ISOMERASE"/>
    <property type="match status" value="1"/>
</dbReference>
<evidence type="ECO:0000256" key="8">
    <source>
        <dbReference type="ARBA" id="ARBA00023235"/>
    </source>
</evidence>
<dbReference type="Gene3D" id="3.20.20.70">
    <property type="entry name" value="Aldolase class I"/>
    <property type="match status" value="1"/>
</dbReference>
<evidence type="ECO:0000256" key="3">
    <source>
        <dbReference type="ARBA" id="ARBA00012572"/>
    </source>
</evidence>
<evidence type="ECO:0000313" key="11">
    <source>
        <dbReference type="EMBL" id="MBA2227912.1"/>
    </source>
</evidence>
<evidence type="ECO:0000256" key="1">
    <source>
        <dbReference type="ARBA" id="ARBA00001164"/>
    </source>
</evidence>
<gene>
    <name evidence="9" type="primary">trpF</name>
    <name evidence="11" type="ORF">H0921_17265</name>
</gene>
<evidence type="ECO:0000259" key="10">
    <source>
        <dbReference type="Pfam" id="PF00697"/>
    </source>
</evidence>
<dbReference type="UniPathway" id="UPA00035">
    <property type="reaction ID" value="UER00042"/>
</dbReference>
<dbReference type="RefSeq" id="WP_194539775.1">
    <property type="nucleotide sequence ID" value="NZ_JACEFB010000022.1"/>
</dbReference>
<keyword evidence="8 9" id="KW-0413">Isomerase</keyword>
<dbReference type="AlphaFoldDB" id="A0A7V8VHA0"/>
<dbReference type="GO" id="GO:0000162">
    <property type="term" value="P:L-tryptophan biosynthetic process"/>
    <property type="evidence" value="ECO:0007669"/>
    <property type="project" value="UniProtKB-UniRule"/>
</dbReference>
<sequence>MGYPIRIKICGVTDPLEAVKIAELGADAIGLNFYPSSPRYVAPPQAAAIVRALPPFTAPVGIFVGWPMRQVCAVAYQLGLRAVQTYAEPPLREDAFPFAHIPALRIREAGDLEAAQEYLRALQAAGRPPAAVLLDAFVPGQWGGTGQTAPWELLENFAPPVPWILAGGLTPENVADAVRRLRPWGVDVAGGVEAAPGRKDLEKVRQFILQARIAASNC</sequence>
<proteinExistence type="inferred from homology"/>
<dbReference type="Pfam" id="PF00697">
    <property type="entry name" value="PRAI"/>
    <property type="match status" value="1"/>
</dbReference>
<evidence type="ECO:0000313" key="12">
    <source>
        <dbReference type="Proteomes" id="UP000542342"/>
    </source>
</evidence>
<evidence type="ECO:0000256" key="2">
    <source>
        <dbReference type="ARBA" id="ARBA00004664"/>
    </source>
</evidence>
<organism evidence="11 12">
    <name type="scientific">Thermogemmata fonticola</name>
    <dbReference type="NCBI Taxonomy" id="2755323"/>
    <lineage>
        <taxon>Bacteria</taxon>
        <taxon>Pseudomonadati</taxon>
        <taxon>Planctomycetota</taxon>
        <taxon>Planctomycetia</taxon>
        <taxon>Gemmatales</taxon>
        <taxon>Gemmataceae</taxon>
        <taxon>Thermogemmata</taxon>
    </lineage>
</organism>
<dbReference type="InterPro" id="IPR013785">
    <property type="entry name" value="Aldolase_TIM"/>
</dbReference>
<evidence type="ECO:0000256" key="6">
    <source>
        <dbReference type="ARBA" id="ARBA00022822"/>
    </source>
</evidence>
<feature type="domain" description="N-(5'phosphoribosyl) anthranilate isomerase (PRAI)" evidence="10">
    <location>
        <begin position="7"/>
        <end position="208"/>
    </location>
</feature>
<protein>
    <recommendedName>
        <fullName evidence="4 9">N-(5'-phosphoribosyl)anthranilate isomerase</fullName>
        <shortName evidence="9">PRAI</shortName>
        <ecNumber evidence="3 9">5.3.1.24</ecNumber>
    </recommendedName>
</protein>
<evidence type="ECO:0000256" key="7">
    <source>
        <dbReference type="ARBA" id="ARBA00023141"/>
    </source>
</evidence>
<comment type="pathway">
    <text evidence="2 9">Amino-acid biosynthesis; L-tryptophan biosynthesis; L-tryptophan from chorismate: step 3/5.</text>
</comment>
<dbReference type="EMBL" id="JACEFB010000022">
    <property type="protein sequence ID" value="MBA2227912.1"/>
    <property type="molecule type" value="Genomic_DNA"/>
</dbReference>
<reference evidence="11 12" key="1">
    <citation type="submission" date="2020-07" db="EMBL/GenBank/DDBJ databases">
        <title>Thermogemmata thermophila gen. nov., sp. nov., a novel moderate thermophilic planctomycete from a Kamchatka hot spring.</title>
        <authorList>
            <person name="Elcheninov A.G."/>
            <person name="Podosokorskaya O.A."/>
            <person name="Kovaleva O.L."/>
            <person name="Novikov A."/>
            <person name="Bonch-Osmolovskaya E.A."/>
            <person name="Toshchakov S.V."/>
            <person name="Kublanov I.V."/>
        </authorList>
    </citation>
    <scope>NUCLEOTIDE SEQUENCE [LARGE SCALE GENOMIC DNA]</scope>
    <source>
        <strain evidence="11 12">2918</strain>
    </source>
</reference>
<dbReference type="EC" id="5.3.1.24" evidence="3 9"/>
<dbReference type="InterPro" id="IPR011060">
    <property type="entry name" value="RibuloseP-bd_barrel"/>
</dbReference>
<keyword evidence="5 9" id="KW-0028">Amino-acid biosynthesis</keyword>
<comment type="catalytic activity">
    <reaction evidence="1 9">
        <text>N-(5-phospho-beta-D-ribosyl)anthranilate = 1-(2-carboxyphenylamino)-1-deoxy-D-ribulose 5-phosphate</text>
        <dbReference type="Rhea" id="RHEA:21540"/>
        <dbReference type="ChEBI" id="CHEBI:18277"/>
        <dbReference type="ChEBI" id="CHEBI:58613"/>
        <dbReference type="EC" id="5.3.1.24"/>
    </reaction>
</comment>
<dbReference type="SUPFAM" id="SSF51366">
    <property type="entry name" value="Ribulose-phoshate binding barrel"/>
    <property type="match status" value="1"/>
</dbReference>
<keyword evidence="12" id="KW-1185">Reference proteome</keyword>
<evidence type="ECO:0000256" key="9">
    <source>
        <dbReference type="HAMAP-Rule" id="MF_00135"/>
    </source>
</evidence>
<evidence type="ECO:0000256" key="5">
    <source>
        <dbReference type="ARBA" id="ARBA00022605"/>
    </source>
</evidence>
<dbReference type="PANTHER" id="PTHR42894:SF1">
    <property type="entry name" value="N-(5'-PHOSPHORIBOSYL)ANTHRANILATE ISOMERASE"/>
    <property type="match status" value="1"/>
</dbReference>
<keyword evidence="6 9" id="KW-0822">Tryptophan biosynthesis</keyword>
<comment type="similarity">
    <text evidence="9">Belongs to the TrpF family.</text>
</comment>
<dbReference type="Proteomes" id="UP000542342">
    <property type="component" value="Unassembled WGS sequence"/>
</dbReference>
<dbReference type="GO" id="GO:0004640">
    <property type="term" value="F:phosphoribosylanthranilate isomerase activity"/>
    <property type="evidence" value="ECO:0007669"/>
    <property type="project" value="UniProtKB-UniRule"/>
</dbReference>
<comment type="caution">
    <text evidence="11">The sequence shown here is derived from an EMBL/GenBank/DDBJ whole genome shotgun (WGS) entry which is preliminary data.</text>
</comment>